<proteinExistence type="predicted"/>
<comment type="caution">
    <text evidence="1">The sequence shown here is derived from an EMBL/GenBank/DDBJ whole genome shotgun (WGS) entry which is preliminary data.</text>
</comment>
<dbReference type="VEuPathDB" id="FungiDB:SeMB42_g07816"/>
<dbReference type="Proteomes" id="UP000317494">
    <property type="component" value="Unassembled WGS sequence"/>
</dbReference>
<gene>
    <name evidence="1" type="ORF">SeMB42_g07816</name>
</gene>
<dbReference type="AlphaFoldDB" id="A0A507BL20"/>
<reference evidence="1 2" key="1">
    <citation type="journal article" date="2019" name="Sci. Rep.">
        <title>Comparative genomics of chytrid fungi reveal insights into the obligate biotrophic and pathogenic lifestyle of Synchytrium endobioticum.</title>
        <authorList>
            <person name="van de Vossenberg B.T.L.H."/>
            <person name="Warris S."/>
            <person name="Nguyen H.D.T."/>
            <person name="van Gent-Pelzer M.P.E."/>
            <person name="Joly D.L."/>
            <person name="van de Geest H.C."/>
            <person name="Bonants P.J.M."/>
            <person name="Smith D.S."/>
            <person name="Levesque C.A."/>
            <person name="van der Lee T.A.J."/>
        </authorList>
    </citation>
    <scope>NUCLEOTIDE SEQUENCE [LARGE SCALE GENOMIC DNA]</scope>
    <source>
        <strain evidence="1 2">MB42</strain>
    </source>
</reference>
<keyword evidence="2" id="KW-1185">Reference proteome</keyword>
<organism evidence="1 2">
    <name type="scientific">Synchytrium endobioticum</name>
    <dbReference type="NCBI Taxonomy" id="286115"/>
    <lineage>
        <taxon>Eukaryota</taxon>
        <taxon>Fungi</taxon>
        <taxon>Fungi incertae sedis</taxon>
        <taxon>Chytridiomycota</taxon>
        <taxon>Chytridiomycota incertae sedis</taxon>
        <taxon>Chytridiomycetes</taxon>
        <taxon>Synchytriales</taxon>
        <taxon>Synchytriaceae</taxon>
        <taxon>Synchytrium</taxon>
    </lineage>
</organism>
<evidence type="ECO:0000313" key="2">
    <source>
        <dbReference type="Proteomes" id="UP000317494"/>
    </source>
</evidence>
<name>A0A507BL20_9FUNG</name>
<dbReference type="EMBL" id="QEAN01000635">
    <property type="protein sequence ID" value="TPX31110.1"/>
    <property type="molecule type" value="Genomic_DNA"/>
</dbReference>
<evidence type="ECO:0000313" key="1">
    <source>
        <dbReference type="EMBL" id="TPX31110.1"/>
    </source>
</evidence>
<accession>A0A507BL20</accession>
<sequence>MINQIHQLRSNSLGEPYSVRKVPFPTDKPPTFNLANNNPGPRIYCDDEECFLWNQECTVSAMVKWNSPSGISNVLSAMMNWNAYFGIRNVSSGIFIN</sequence>
<protein>
    <submittedName>
        <fullName evidence="1">Uncharacterized protein</fullName>
    </submittedName>
</protein>